<keyword evidence="3" id="KW-0408">Iron</keyword>
<dbReference type="Proteomes" id="UP001165667">
    <property type="component" value="Unassembled WGS sequence"/>
</dbReference>
<evidence type="ECO:0000259" key="5">
    <source>
        <dbReference type="Pfam" id="PF00149"/>
    </source>
</evidence>
<dbReference type="InterPro" id="IPR050884">
    <property type="entry name" value="CNP_phosphodiesterase-III"/>
</dbReference>
<dbReference type="Pfam" id="PF00149">
    <property type="entry name" value="Metallophos"/>
    <property type="match status" value="1"/>
</dbReference>
<evidence type="ECO:0000256" key="2">
    <source>
        <dbReference type="ARBA" id="ARBA00022801"/>
    </source>
</evidence>
<dbReference type="PANTHER" id="PTHR42988:SF2">
    <property type="entry name" value="CYCLIC NUCLEOTIDE PHOSPHODIESTERASE CBUA0032-RELATED"/>
    <property type="match status" value="1"/>
</dbReference>
<evidence type="ECO:0000256" key="1">
    <source>
        <dbReference type="ARBA" id="ARBA00022723"/>
    </source>
</evidence>
<comment type="similarity">
    <text evidence="4">Belongs to the cyclic nucleotide phosphodiesterase class-III family.</text>
</comment>
<name>A0AA41YWS2_9HYPH</name>
<feature type="domain" description="Calcineurin-like phosphoesterase" evidence="5">
    <location>
        <begin position="1"/>
        <end position="83"/>
    </location>
</feature>
<gene>
    <name evidence="6" type="ORF">M8523_18485</name>
</gene>
<evidence type="ECO:0000313" key="6">
    <source>
        <dbReference type="EMBL" id="MCW6510011.1"/>
    </source>
</evidence>
<sequence length="89" mass="9566">MLIAQISDPHLRPRGVLYQGVVDANGMFASTIRQLNALSPLPDIVILSGDVVDEGTADEYSEARAILAELTPPLAVIPGNHDDREAFRA</sequence>
<keyword evidence="1" id="KW-0479">Metal-binding</keyword>
<dbReference type="InterPro" id="IPR042283">
    <property type="entry name" value="GpdQ_catalytic"/>
</dbReference>
<dbReference type="GO" id="GO:0046872">
    <property type="term" value="F:metal ion binding"/>
    <property type="evidence" value="ECO:0007669"/>
    <property type="project" value="UniProtKB-KW"/>
</dbReference>
<reference evidence="6" key="1">
    <citation type="submission" date="2022-05" db="EMBL/GenBank/DDBJ databases">
        <authorList>
            <person name="Pankratov T."/>
        </authorList>
    </citation>
    <scope>NUCLEOTIDE SEQUENCE</scope>
    <source>
        <strain evidence="6">BP6-180914</strain>
    </source>
</reference>
<dbReference type="GO" id="GO:0016787">
    <property type="term" value="F:hydrolase activity"/>
    <property type="evidence" value="ECO:0007669"/>
    <property type="project" value="UniProtKB-KW"/>
</dbReference>
<accession>A0AA41YWS2</accession>
<evidence type="ECO:0000256" key="3">
    <source>
        <dbReference type="ARBA" id="ARBA00023004"/>
    </source>
</evidence>
<dbReference type="InterPro" id="IPR029052">
    <property type="entry name" value="Metallo-depent_PP-like"/>
</dbReference>
<protein>
    <submittedName>
        <fullName evidence="6">Metallophosphoesterase</fullName>
    </submittedName>
</protein>
<dbReference type="PANTHER" id="PTHR42988">
    <property type="entry name" value="PHOSPHOHYDROLASE"/>
    <property type="match status" value="1"/>
</dbReference>
<dbReference type="Gene3D" id="3.60.21.40">
    <property type="entry name" value="GpdQ, catalytic alpha/beta sandwich domain"/>
    <property type="match status" value="1"/>
</dbReference>
<keyword evidence="7" id="KW-1185">Reference proteome</keyword>
<dbReference type="EMBL" id="JAMOIM010000012">
    <property type="protein sequence ID" value="MCW6510011.1"/>
    <property type="molecule type" value="Genomic_DNA"/>
</dbReference>
<dbReference type="AlphaFoldDB" id="A0AA41YWS2"/>
<comment type="caution">
    <text evidence="6">The sequence shown here is derived from an EMBL/GenBank/DDBJ whole genome shotgun (WGS) entry which is preliminary data.</text>
</comment>
<evidence type="ECO:0000313" key="7">
    <source>
        <dbReference type="Proteomes" id="UP001165667"/>
    </source>
</evidence>
<evidence type="ECO:0000256" key="4">
    <source>
        <dbReference type="ARBA" id="ARBA00025742"/>
    </source>
</evidence>
<proteinExistence type="inferred from homology"/>
<dbReference type="SUPFAM" id="SSF56300">
    <property type="entry name" value="Metallo-dependent phosphatases"/>
    <property type="match status" value="1"/>
</dbReference>
<dbReference type="InterPro" id="IPR004843">
    <property type="entry name" value="Calcineurin-like_PHP"/>
</dbReference>
<keyword evidence="2" id="KW-0378">Hydrolase</keyword>
<organism evidence="6 7">
    <name type="scientific">Lichenifustis flavocetrariae</name>
    <dbReference type="NCBI Taxonomy" id="2949735"/>
    <lineage>
        <taxon>Bacteria</taxon>
        <taxon>Pseudomonadati</taxon>
        <taxon>Pseudomonadota</taxon>
        <taxon>Alphaproteobacteria</taxon>
        <taxon>Hyphomicrobiales</taxon>
        <taxon>Lichenihabitantaceae</taxon>
        <taxon>Lichenifustis</taxon>
    </lineage>
</organism>